<feature type="transmembrane region" description="Helical" evidence="1">
    <location>
        <begin position="12"/>
        <end position="38"/>
    </location>
</feature>
<dbReference type="EMBL" id="CAXKWB010079688">
    <property type="protein sequence ID" value="CAL4203893.1"/>
    <property type="molecule type" value="Genomic_DNA"/>
</dbReference>
<proteinExistence type="predicted"/>
<sequence length="151" mass="16958">MFFSKGHNDFSTFRILGVLQRFAIVYLVNAVIEVFIMHPQESTEYVWYWSVRDLVRSWGQWSITLGLVLLHTLLTFLLPVPGCPKGYLGPGGLHEGGKFFNCTGGAAGYIDKLILGRQHVYPHPTCKTIYDSTEPYDPEGILGVLTSCFIV</sequence>
<keyword evidence="3" id="KW-1185">Reference proteome</keyword>
<name>A0AAV2SK87_MEGNR</name>
<evidence type="ECO:0000313" key="3">
    <source>
        <dbReference type="Proteomes" id="UP001497623"/>
    </source>
</evidence>
<feature type="non-terminal residue" evidence="2">
    <location>
        <position position="151"/>
    </location>
</feature>
<accession>A0AAV2SK87</accession>
<dbReference type="AlphaFoldDB" id="A0AAV2SK87"/>
<keyword evidence="1" id="KW-0472">Membrane</keyword>
<organism evidence="2 3">
    <name type="scientific">Meganyctiphanes norvegica</name>
    <name type="common">Northern krill</name>
    <name type="synonym">Thysanopoda norvegica</name>
    <dbReference type="NCBI Taxonomy" id="48144"/>
    <lineage>
        <taxon>Eukaryota</taxon>
        <taxon>Metazoa</taxon>
        <taxon>Ecdysozoa</taxon>
        <taxon>Arthropoda</taxon>
        <taxon>Crustacea</taxon>
        <taxon>Multicrustacea</taxon>
        <taxon>Malacostraca</taxon>
        <taxon>Eumalacostraca</taxon>
        <taxon>Eucarida</taxon>
        <taxon>Euphausiacea</taxon>
        <taxon>Euphausiidae</taxon>
        <taxon>Meganyctiphanes</taxon>
    </lineage>
</organism>
<reference evidence="2 3" key="1">
    <citation type="submission" date="2024-05" db="EMBL/GenBank/DDBJ databases">
        <authorList>
            <person name="Wallberg A."/>
        </authorList>
    </citation>
    <scope>NUCLEOTIDE SEQUENCE [LARGE SCALE GENOMIC DNA]</scope>
</reference>
<comment type="caution">
    <text evidence="2">The sequence shown here is derived from an EMBL/GenBank/DDBJ whole genome shotgun (WGS) entry which is preliminary data.</text>
</comment>
<keyword evidence="1" id="KW-1133">Transmembrane helix</keyword>
<keyword evidence="1" id="KW-0812">Transmembrane</keyword>
<protein>
    <submittedName>
        <fullName evidence="2">Uncharacterized protein</fullName>
    </submittedName>
</protein>
<dbReference type="PANTHER" id="PTHR31061">
    <property type="entry name" value="LD22376P"/>
    <property type="match status" value="1"/>
</dbReference>
<feature type="transmembrane region" description="Helical" evidence="1">
    <location>
        <begin position="58"/>
        <end position="78"/>
    </location>
</feature>
<gene>
    <name evidence="2" type="ORF">MNOR_LOCUS37818</name>
</gene>
<dbReference type="Proteomes" id="UP001497623">
    <property type="component" value="Unassembled WGS sequence"/>
</dbReference>
<evidence type="ECO:0000256" key="1">
    <source>
        <dbReference type="SAM" id="Phobius"/>
    </source>
</evidence>
<dbReference type="PANTHER" id="PTHR31061:SF24">
    <property type="entry name" value="LD22376P"/>
    <property type="match status" value="1"/>
</dbReference>
<evidence type="ECO:0000313" key="2">
    <source>
        <dbReference type="EMBL" id="CAL4203893.1"/>
    </source>
</evidence>